<reference evidence="5 6" key="1">
    <citation type="journal article" date="2016" name="Nat. Commun.">
        <title>Thousands of microbial genomes shed light on interconnected biogeochemical processes in an aquifer system.</title>
        <authorList>
            <person name="Anantharaman K."/>
            <person name="Brown C.T."/>
            <person name="Hug L.A."/>
            <person name="Sharon I."/>
            <person name="Castelle C.J."/>
            <person name="Probst A.J."/>
            <person name="Thomas B.C."/>
            <person name="Singh A."/>
            <person name="Wilkins M.J."/>
            <person name="Karaoz U."/>
            <person name="Brodie E.L."/>
            <person name="Williams K.H."/>
            <person name="Hubbard S.S."/>
            <person name="Banfield J.F."/>
        </authorList>
    </citation>
    <scope>NUCLEOTIDE SEQUENCE [LARGE SCALE GENOMIC DNA]</scope>
</reference>
<sequence>MKHSAPVAPVVKKQLTAPTSTPSARIDVAREARHARILKLVKDKREVAIKDIVEHFPELSEKTIQRELLSFIESGVLKKTGDRRWSRYSLS</sequence>
<dbReference type="InterPro" id="IPR001034">
    <property type="entry name" value="DeoR_HTH"/>
</dbReference>
<organism evidence="5 6">
    <name type="scientific">Candidatus Yonathbacteria bacterium RIFCSPLOWO2_01_FULL_43_27</name>
    <dbReference type="NCBI Taxonomy" id="1802726"/>
    <lineage>
        <taxon>Bacteria</taxon>
        <taxon>Candidatus Yonathiibacteriota</taxon>
    </lineage>
</organism>
<dbReference type="InterPro" id="IPR036388">
    <property type="entry name" value="WH-like_DNA-bd_sf"/>
</dbReference>
<feature type="region of interest" description="Disordered" evidence="3">
    <location>
        <begin position="1"/>
        <end position="22"/>
    </location>
</feature>
<dbReference type="AlphaFoldDB" id="A0A1G2SD05"/>
<evidence type="ECO:0000313" key="5">
    <source>
        <dbReference type="EMBL" id="OHA82678.1"/>
    </source>
</evidence>
<protein>
    <recommendedName>
        <fullName evidence="4">HTH deoR-type domain-containing protein</fullName>
    </recommendedName>
</protein>
<dbReference type="Pfam" id="PF08220">
    <property type="entry name" value="HTH_DeoR"/>
    <property type="match status" value="1"/>
</dbReference>
<proteinExistence type="predicted"/>
<dbReference type="InterPro" id="IPR036390">
    <property type="entry name" value="WH_DNA-bd_sf"/>
</dbReference>
<evidence type="ECO:0000313" key="6">
    <source>
        <dbReference type="Proteomes" id="UP000178817"/>
    </source>
</evidence>
<dbReference type="EMBL" id="MHUV01000005">
    <property type="protein sequence ID" value="OHA82678.1"/>
    <property type="molecule type" value="Genomic_DNA"/>
</dbReference>
<gene>
    <name evidence="5" type="ORF">A3B07_01980</name>
</gene>
<evidence type="ECO:0000256" key="2">
    <source>
        <dbReference type="ARBA" id="ARBA00023163"/>
    </source>
</evidence>
<dbReference type="Proteomes" id="UP000178817">
    <property type="component" value="Unassembled WGS sequence"/>
</dbReference>
<feature type="domain" description="HTH deoR-type" evidence="4">
    <location>
        <begin position="33"/>
        <end position="80"/>
    </location>
</feature>
<dbReference type="Gene3D" id="1.10.10.10">
    <property type="entry name" value="Winged helix-like DNA-binding domain superfamily/Winged helix DNA-binding domain"/>
    <property type="match status" value="1"/>
</dbReference>
<accession>A0A1G2SD05</accession>
<comment type="caution">
    <text evidence="5">The sequence shown here is derived from an EMBL/GenBank/DDBJ whole genome shotgun (WGS) entry which is preliminary data.</text>
</comment>
<evidence type="ECO:0000256" key="1">
    <source>
        <dbReference type="ARBA" id="ARBA00023015"/>
    </source>
</evidence>
<keyword evidence="1" id="KW-0805">Transcription regulation</keyword>
<dbReference type="GO" id="GO:0003700">
    <property type="term" value="F:DNA-binding transcription factor activity"/>
    <property type="evidence" value="ECO:0007669"/>
    <property type="project" value="InterPro"/>
</dbReference>
<evidence type="ECO:0000259" key="4">
    <source>
        <dbReference type="Pfam" id="PF08220"/>
    </source>
</evidence>
<name>A0A1G2SD05_9BACT</name>
<dbReference type="SUPFAM" id="SSF46785">
    <property type="entry name" value="Winged helix' DNA-binding domain"/>
    <property type="match status" value="1"/>
</dbReference>
<keyword evidence="2" id="KW-0804">Transcription</keyword>
<evidence type="ECO:0000256" key="3">
    <source>
        <dbReference type="SAM" id="MobiDB-lite"/>
    </source>
</evidence>